<sequence length="139" mass="16250">MTKIIIERHSEWNNKAREIGIYIDNKKVGVINDGDTQEYPTETGTHEVFAKIDWCRSQKIEINLNQDETKMLTLSGFKYGTWIMPILLGLLLLYYILTYVLNINAPFFMGLPAIAFLYPMYYITLGKNRYLTLTEKKQN</sequence>
<feature type="transmembrane region" description="Helical" evidence="1">
    <location>
        <begin position="103"/>
        <end position="123"/>
    </location>
</feature>
<keyword evidence="1" id="KW-0472">Membrane</keyword>
<feature type="transmembrane region" description="Helical" evidence="1">
    <location>
        <begin position="79"/>
        <end position="97"/>
    </location>
</feature>
<evidence type="ECO:0000256" key="1">
    <source>
        <dbReference type="SAM" id="Phobius"/>
    </source>
</evidence>
<accession>A0A1I3SSK1</accession>
<reference evidence="3" key="1">
    <citation type="submission" date="2016-10" db="EMBL/GenBank/DDBJ databases">
        <authorList>
            <person name="Varghese N."/>
            <person name="Submissions S."/>
        </authorList>
    </citation>
    <scope>NUCLEOTIDE SEQUENCE [LARGE SCALE GENOMIC DNA]</scope>
    <source>
        <strain evidence="3">DSM 28881</strain>
    </source>
</reference>
<name>A0A1I3SSK1_9FLAO</name>
<evidence type="ECO:0000313" key="2">
    <source>
        <dbReference type="EMBL" id="SFJ60426.1"/>
    </source>
</evidence>
<proteinExistence type="predicted"/>
<dbReference type="Proteomes" id="UP000199559">
    <property type="component" value="Unassembled WGS sequence"/>
</dbReference>
<evidence type="ECO:0000313" key="3">
    <source>
        <dbReference type="Proteomes" id="UP000199559"/>
    </source>
</evidence>
<organism evidence="2 3">
    <name type="scientific">Olleya namhaensis</name>
    <dbReference type="NCBI Taxonomy" id="1144750"/>
    <lineage>
        <taxon>Bacteria</taxon>
        <taxon>Pseudomonadati</taxon>
        <taxon>Bacteroidota</taxon>
        <taxon>Flavobacteriia</taxon>
        <taxon>Flavobacteriales</taxon>
        <taxon>Flavobacteriaceae</taxon>
    </lineage>
</organism>
<dbReference type="EMBL" id="FORM01000011">
    <property type="protein sequence ID" value="SFJ60426.1"/>
    <property type="molecule type" value="Genomic_DNA"/>
</dbReference>
<evidence type="ECO:0008006" key="4">
    <source>
        <dbReference type="Google" id="ProtNLM"/>
    </source>
</evidence>
<dbReference type="AlphaFoldDB" id="A0A1I3SSK1"/>
<dbReference type="RefSeq" id="WP_090842044.1">
    <property type="nucleotide sequence ID" value="NZ_FORM01000011.1"/>
</dbReference>
<keyword evidence="1" id="KW-0812">Transmembrane</keyword>
<keyword evidence="1" id="KW-1133">Transmembrane helix</keyword>
<protein>
    <recommendedName>
        <fullName evidence="4">PEGA domain-containing protein</fullName>
    </recommendedName>
</protein>
<dbReference type="STRING" id="1144750.SAMN05443431_11135"/>
<keyword evidence="3" id="KW-1185">Reference proteome</keyword>
<gene>
    <name evidence="2" type="ORF">SAMN05443431_11135</name>
</gene>